<dbReference type="EMBL" id="BMER01000001">
    <property type="protein sequence ID" value="GGG72784.1"/>
    <property type="molecule type" value="Genomic_DNA"/>
</dbReference>
<evidence type="ECO:0000313" key="2">
    <source>
        <dbReference type="Proteomes" id="UP000660862"/>
    </source>
</evidence>
<reference evidence="1" key="2">
    <citation type="submission" date="2020-09" db="EMBL/GenBank/DDBJ databases">
        <authorList>
            <person name="Sun Q."/>
            <person name="Zhou Y."/>
        </authorList>
    </citation>
    <scope>NUCLEOTIDE SEQUENCE</scope>
    <source>
        <strain evidence="1">CGMCC 1.12195</strain>
    </source>
</reference>
<keyword evidence="2" id="KW-1185">Reference proteome</keyword>
<proteinExistence type="predicted"/>
<evidence type="ECO:0000313" key="1">
    <source>
        <dbReference type="EMBL" id="GGG72784.1"/>
    </source>
</evidence>
<sequence>MELIIDIDNIKDTPKKEWLLNTLKLMGINFHTVEKRQTLEEYNQDLEAGDTEIEKGEYITAIDLKAQIKKW</sequence>
<protein>
    <submittedName>
        <fullName evidence="1">Uncharacterized protein</fullName>
    </submittedName>
</protein>
<dbReference type="Proteomes" id="UP000660862">
    <property type="component" value="Unassembled WGS sequence"/>
</dbReference>
<dbReference type="RefSeq" id="WP_188503913.1">
    <property type="nucleotide sequence ID" value="NZ_BMER01000001.1"/>
</dbReference>
<gene>
    <name evidence="1" type="ORF">GCM10007415_00100</name>
</gene>
<organism evidence="1 2">
    <name type="scientific">Parapedobacter pyrenivorans</name>
    <dbReference type="NCBI Taxonomy" id="1305674"/>
    <lineage>
        <taxon>Bacteria</taxon>
        <taxon>Pseudomonadati</taxon>
        <taxon>Bacteroidota</taxon>
        <taxon>Sphingobacteriia</taxon>
        <taxon>Sphingobacteriales</taxon>
        <taxon>Sphingobacteriaceae</taxon>
        <taxon>Parapedobacter</taxon>
    </lineage>
</organism>
<reference evidence="1" key="1">
    <citation type="journal article" date="2014" name="Int. J. Syst. Evol. Microbiol.">
        <title>Complete genome sequence of Corynebacterium casei LMG S-19264T (=DSM 44701T), isolated from a smear-ripened cheese.</title>
        <authorList>
            <consortium name="US DOE Joint Genome Institute (JGI-PGF)"/>
            <person name="Walter F."/>
            <person name="Albersmeier A."/>
            <person name="Kalinowski J."/>
            <person name="Ruckert C."/>
        </authorList>
    </citation>
    <scope>NUCLEOTIDE SEQUENCE</scope>
    <source>
        <strain evidence="1">CGMCC 1.12195</strain>
    </source>
</reference>
<comment type="caution">
    <text evidence="1">The sequence shown here is derived from an EMBL/GenBank/DDBJ whole genome shotgun (WGS) entry which is preliminary data.</text>
</comment>
<dbReference type="AlphaFoldDB" id="A0A917HAN6"/>
<name>A0A917HAN6_9SPHI</name>
<accession>A0A917HAN6</accession>